<accession>A0A2Z5ZEB1</accession>
<dbReference type="EMBL" id="AP018515">
    <property type="protein sequence ID" value="BBC78716.1"/>
    <property type="molecule type" value="Genomic_DNA"/>
</dbReference>
<sequence>MAETPKKTVALNAAKIGGIAAFVPLVLNTLPEPYGSIISCVIIACGAIQAAVPAPATGSYWVLPYRVMSVVALNIGWAINHVAGRVNSSQGPVAHDSKPPTPPT</sequence>
<keyword evidence="1" id="KW-0472">Membrane</keyword>
<reference evidence="2 3" key="1">
    <citation type="submission" date="2018-02" db="EMBL/GenBank/DDBJ databases">
        <title>Acetobacter orientalis genome.</title>
        <authorList>
            <person name="Nakashima N."/>
            <person name="Tamura T."/>
        </authorList>
    </citation>
    <scope>NUCLEOTIDE SEQUENCE [LARGE SCALE GENOMIC DNA]</scope>
    <source>
        <strain evidence="2 3">FAN1</strain>
    </source>
</reference>
<feature type="transmembrane region" description="Helical" evidence="1">
    <location>
        <begin position="33"/>
        <end position="52"/>
    </location>
</feature>
<evidence type="ECO:0000313" key="2">
    <source>
        <dbReference type="EMBL" id="BBC78716.1"/>
    </source>
</evidence>
<gene>
    <name evidence="2" type="ORF">AcetOrient_orf00532</name>
</gene>
<organism evidence="2 3">
    <name type="scientific">Acetobacter orientalis</name>
    <dbReference type="NCBI Taxonomy" id="146474"/>
    <lineage>
        <taxon>Bacteria</taxon>
        <taxon>Pseudomonadati</taxon>
        <taxon>Pseudomonadota</taxon>
        <taxon>Alphaproteobacteria</taxon>
        <taxon>Acetobacterales</taxon>
        <taxon>Acetobacteraceae</taxon>
        <taxon>Acetobacter</taxon>
    </lineage>
</organism>
<dbReference type="Proteomes" id="UP000270034">
    <property type="component" value="Chromosome"/>
</dbReference>
<name>A0A2Z5ZEB1_9PROT</name>
<dbReference type="RefSeq" id="WP_232015099.1">
    <property type="nucleotide sequence ID" value="NZ_JBDNKS010000021.1"/>
</dbReference>
<proteinExistence type="predicted"/>
<feature type="transmembrane region" description="Helical" evidence="1">
    <location>
        <begin position="9"/>
        <end position="27"/>
    </location>
</feature>
<evidence type="ECO:0000256" key="1">
    <source>
        <dbReference type="SAM" id="Phobius"/>
    </source>
</evidence>
<dbReference type="KEGG" id="aot:AcetOri_orf00532"/>
<keyword evidence="1" id="KW-0812">Transmembrane</keyword>
<dbReference type="AlphaFoldDB" id="A0A2Z5ZEB1"/>
<protein>
    <submittedName>
        <fullName evidence="2">Uncharacterized protein</fullName>
    </submittedName>
</protein>
<evidence type="ECO:0000313" key="3">
    <source>
        <dbReference type="Proteomes" id="UP000270034"/>
    </source>
</evidence>
<keyword evidence="1" id="KW-1133">Transmembrane helix</keyword>